<dbReference type="PRINTS" id="PR01438">
    <property type="entry name" value="UNVRSLSTRESS"/>
</dbReference>
<evidence type="ECO:0000259" key="1">
    <source>
        <dbReference type="Pfam" id="PF00582"/>
    </source>
</evidence>
<accession>A0AAV1D6M1</accession>
<reference evidence="2" key="1">
    <citation type="submission" date="2023-03" db="EMBL/GenBank/DDBJ databases">
        <authorList>
            <person name="Julca I."/>
        </authorList>
    </citation>
    <scope>NUCLEOTIDE SEQUENCE</scope>
</reference>
<sequence length="209" mass="22879">MAEVAAGERKGRKILVAVDEGEESGYALRWCLNNIVNQDSKDALVLLFAKPPRPVYSALDGSGYLFSADILETMERYSNEVADQVMEKAKNSCAGLNDDVSLSSSSFLSFLGGELGNFVDELNELELIWEFVLSPRNCGVQIKVETKVVNGDPRDVICQVAERLNVDLVVMGSHGYGLIKRAFLGSVSNHCAQNLKCPVLIVKKPKSHD</sequence>
<proteinExistence type="predicted"/>
<dbReference type="Pfam" id="PF00582">
    <property type="entry name" value="Usp"/>
    <property type="match status" value="2"/>
</dbReference>
<gene>
    <name evidence="2" type="ORF">OLC1_LOCUS12659</name>
</gene>
<dbReference type="InterPro" id="IPR014729">
    <property type="entry name" value="Rossmann-like_a/b/a_fold"/>
</dbReference>
<dbReference type="Proteomes" id="UP001161247">
    <property type="component" value="Chromosome 4"/>
</dbReference>
<dbReference type="EMBL" id="OX459121">
    <property type="protein sequence ID" value="CAI9103511.1"/>
    <property type="molecule type" value="Genomic_DNA"/>
</dbReference>
<feature type="domain" description="UspA" evidence="1">
    <location>
        <begin position="141"/>
        <end position="203"/>
    </location>
</feature>
<dbReference type="InterPro" id="IPR006016">
    <property type="entry name" value="UspA"/>
</dbReference>
<dbReference type="PANTHER" id="PTHR31964">
    <property type="entry name" value="ADENINE NUCLEOTIDE ALPHA HYDROLASES-LIKE SUPERFAMILY PROTEIN"/>
    <property type="match status" value="1"/>
</dbReference>
<dbReference type="Gene3D" id="3.40.50.620">
    <property type="entry name" value="HUPs"/>
    <property type="match status" value="2"/>
</dbReference>
<dbReference type="CDD" id="cd23659">
    <property type="entry name" value="USP_At3g01520-like"/>
    <property type="match status" value="1"/>
</dbReference>
<dbReference type="SUPFAM" id="SSF52402">
    <property type="entry name" value="Adenine nucleotide alpha hydrolases-like"/>
    <property type="match status" value="1"/>
</dbReference>
<dbReference type="AlphaFoldDB" id="A0AAV1D6M1"/>
<evidence type="ECO:0000313" key="3">
    <source>
        <dbReference type="Proteomes" id="UP001161247"/>
    </source>
</evidence>
<organism evidence="2 3">
    <name type="scientific">Oldenlandia corymbosa var. corymbosa</name>
    <dbReference type="NCBI Taxonomy" id="529605"/>
    <lineage>
        <taxon>Eukaryota</taxon>
        <taxon>Viridiplantae</taxon>
        <taxon>Streptophyta</taxon>
        <taxon>Embryophyta</taxon>
        <taxon>Tracheophyta</taxon>
        <taxon>Spermatophyta</taxon>
        <taxon>Magnoliopsida</taxon>
        <taxon>eudicotyledons</taxon>
        <taxon>Gunneridae</taxon>
        <taxon>Pentapetalae</taxon>
        <taxon>asterids</taxon>
        <taxon>lamiids</taxon>
        <taxon>Gentianales</taxon>
        <taxon>Rubiaceae</taxon>
        <taxon>Rubioideae</taxon>
        <taxon>Spermacoceae</taxon>
        <taxon>Hedyotis-Oldenlandia complex</taxon>
        <taxon>Oldenlandia</taxon>
    </lineage>
</organism>
<keyword evidence="3" id="KW-1185">Reference proteome</keyword>
<dbReference type="PANTHER" id="PTHR31964:SF125">
    <property type="entry name" value="OS05G0357525 PROTEIN"/>
    <property type="match status" value="1"/>
</dbReference>
<protein>
    <submittedName>
        <fullName evidence="2">OLC1v1002007C2</fullName>
    </submittedName>
</protein>
<feature type="domain" description="UspA" evidence="1">
    <location>
        <begin position="12"/>
        <end position="64"/>
    </location>
</feature>
<name>A0AAV1D6M1_OLDCO</name>
<evidence type="ECO:0000313" key="2">
    <source>
        <dbReference type="EMBL" id="CAI9103511.1"/>
    </source>
</evidence>
<dbReference type="InterPro" id="IPR006015">
    <property type="entry name" value="Universal_stress_UspA"/>
</dbReference>